<sequence length="461" mass="52544">MKCNILFIFLNTALCKLYALDIYCGTSKEGDIGKLSIVWEIQQNSKEMYILYKYQNAQNSKVEYIFCEFWGFCDQTSKSLGPLNISTHIINKTVYTDVIIYNITQYHMGKWTFEHDAKQPMMNVDSLEVSCDFKVYASPKKVLCVHSFSLDSDVLTITCTANKIYPKAQCLFYNVTNKMPIFLDYELSYRHILMEEDETYYTSNCTLSIASPEITKDIIVLASVFPSVTGNISDIQWAFNFTVNVNIESCCGIQLVDCPLIVQEGQTINCTCQLPSNTQTVFNVQWSTGLNRSLPNFTETISFTAKRPSIDYTCIAKLHKRSLSVKYQPVVLTSSYNMTCGKEYDQNNQITITCTSERVYPKVKCHFVFSPANLSHIENYISYHHEKTNVDPEYYTSQCSIKVENVSNTDCLHNVTVYMYPDLNTTVDARNYSTSSTIYLCEASQSSDKDTCTGQDMFAGI</sequence>
<reference evidence="3" key="2">
    <citation type="submission" date="2023-04" db="EMBL/GenBank/DDBJ databases">
        <authorList>
            <person name="Bu L."/>
            <person name="Lu L."/>
            <person name="Laidemitt M.R."/>
            <person name="Zhang S.M."/>
            <person name="Mutuku M."/>
            <person name="Mkoji G."/>
            <person name="Steinauer M."/>
            <person name="Loker E.S."/>
        </authorList>
    </citation>
    <scope>NUCLEOTIDE SEQUENCE</scope>
    <source>
        <strain evidence="3">KasaAsao</strain>
        <tissue evidence="3">Whole Snail</tissue>
    </source>
</reference>
<feature type="domain" description="Ig-like" evidence="2">
    <location>
        <begin position="226"/>
        <end position="324"/>
    </location>
</feature>
<evidence type="ECO:0000259" key="2">
    <source>
        <dbReference type="PROSITE" id="PS50835"/>
    </source>
</evidence>
<evidence type="ECO:0000313" key="3">
    <source>
        <dbReference type="EMBL" id="KAK0066888.1"/>
    </source>
</evidence>
<dbReference type="AlphaFoldDB" id="A0AAD8FK47"/>
<keyword evidence="1" id="KW-0732">Signal</keyword>
<gene>
    <name evidence="3" type="ORF">Bpfe_003623</name>
</gene>
<accession>A0AAD8FK47</accession>
<reference evidence="3" key="1">
    <citation type="journal article" date="2023" name="PLoS Negl. Trop. Dis.">
        <title>A genome sequence for Biomphalaria pfeifferi, the major vector snail for the human-infecting parasite Schistosoma mansoni.</title>
        <authorList>
            <person name="Bu L."/>
            <person name="Lu L."/>
            <person name="Laidemitt M.R."/>
            <person name="Zhang S.M."/>
            <person name="Mutuku M."/>
            <person name="Mkoji G."/>
            <person name="Steinauer M."/>
            <person name="Loker E.S."/>
        </authorList>
    </citation>
    <scope>NUCLEOTIDE SEQUENCE</scope>
    <source>
        <strain evidence="3">KasaAsao</strain>
    </source>
</reference>
<keyword evidence="3" id="KW-0812">Transmembrane</keyword>
<name>A0AAD8FK47_BIOPF</name>
<evidence type="ECO:0000256" key="1">
    <source>
        <dbReference type="SAM" id="SignalP"/>
    </source>
</evidence>
<comment type="caution">
    <text evidence="3">The sequence shown here is derived from an EMBL/GenBank/DDBJ whole genome shotgun (WGS) entry which is preliminary data.</text>
</comment>
<dbReference type="EMBL" id="JASAOG010000009">
    <property type="protein sequence ID" value="KAK0066888.1"/>
    <property type="molecule type" value="Genomic_DNA"/>
</dbReference>
<protein>
    <submittedName>
        <fullName evidence="3">Polymorphic transmembrane cluster 2 transmembrane protein 2</fullName>
    </submittedName>
</protein>
<keyword evidence="4" id="KW-1185">Reference proteome</keyword>
<feature type="chain" id="PRO_5042170478" evidence="1">
    <location>
        <begin position="20"/>
        <end position="461"/>
    </location>
</feature>
<feature type="signal peptide" evidence="1">
    <location>
        <begin position="1"/>
        <end position="19"/>
    </location>
</feature>
<keyword evidence="3" id="KW-0472">Membrane</keyword>
<dbReference type="InterPro" id="IPR007110">
    <property type="entry name" value="Ig-like_dom"/>
</dbReference>
<evidence type="ECO:0000313" key="4">
    <source>
        <dbReference type="Proteomes" id="UP001233172"/>
    </source>
</evidence>
<proteinExistence type="predicted"/>
<organism evidence="3 4">
    <name type="scientific">Biomphalaria pfeifferi</name>
    <name type="common">Bloodfluke planorb</name>
    <name type="synonym">Freshwater snail</name>
    <dbReference type="NCBI Taxonomy" id="112525"/>
    <lineage>
        <taxon>Eukaryota</taxon>
        <taxon>Metazoa</taxon>
        <taxon>Spiralia</taxon>
        <taxon>Lophotrochozoa</taxon>
        <taxon>Mollusca</taxon>
        <taxon>Gastropoda</taxon>
        <taxon>Heterobranchia</taxon>
        <taxon>Euthyneura</taxon>
        <taxon>Panpulmonata</taxon>
        <taxon>Hygrophila</taxon>
        <taxon>Lymnaeoidea</taxon>
        <taxon>Planorbidae</taxon>
        <taxon>Biomphalaria</taxon>
    </lineage>
</organism>
<dbReference type="Proteomes" id="UP001233172">
    <property type="component" value="Unassembled WGS sequence"/>
</dbReference>
<dbReference type="PROSITE" id="PS50835">
    <property type="entry name" value="IG_LIKE"/>
    <property type="match status" value="1"/>
</dbReference>